<keyword evidence="2" id="KW-1185">Reference proteome</keyword>
<name>A0A1Y0IR42_9BACL</name>
<dbReference type="CDD" id="cd07516">
    <property type="entry name" value="HAD_Pase"/>
    <property type="match status" value="1"/>
</dbReference>
<dbReference type="SFLD" id="SFLDG01140">
    <property type="entry name" value="C2.B:_Phosphomannomutase_and_P"/>
    <property type="match status" value="1"/>
</dbReference>
<dbReference type="Pfam" id="PF08282">
    <property type="entry name" value="Hydrolase_3"/>
    <property type="match status" value="1"/>
</dbReference>
<dbReference type="SFLD" id="SFLDS00003">
    <property type="entry name" value="Haloacid_Dehalogenase"/>
    <property type="match status" value="1"/>
</dbReference>
<dbReference type="OrthoDB" id="9781413at2"/>
<dbReference type="KEGG" id="tum:CBW65_13390"/>
<dbReference type="InterPro" id="IPR023214">
    <property type="entry name" value="HAD_sf"/>
</dbReference>
<sequence length="276" mass="30610">MNYKMLVSDIDGTLLNSEGRLTDGVKQAVRDLHEQGVIVTLATGRNLRGVLPLIEELGVSVPVILGNGTVIADPLKRETLLHRPLPHATAHKLIDVIRGHGLWSSVFVHTFEGIDTYYDRDPGFDAAYLFVNRDPNISKQVDDFRTVTGVDPLKVLLIDTPDKVYPLIEDLKKIDDHKFNMFVSTYDFPGYVFLEMFDHASSKASGIDHLAQEFGITPAEVVAVGDNANDLEMIRYAGLGVAMGQGVDELKQAADWTTKSNDEDGVAYLIRERMLK</sequence>
<dbReference type="PANTHER" id="PTHR10000:SF8">
    <property type="entry name" value="HAD SUPERFAMILY HYDROLASE-LIKE, TYPE 3"/>
    <property type="match status" value="1"/>
</dbReference>
<gene>
    <name evidence="1" type="ORF">CBW65_13390</name>
</gene>
<evidence type="ECO:0000313" key="2">
    <source>
        <dbReference type="Proteomes" id="UP000195437"/>
    </source>
</evidence>
<dbReference type="AlphaFoldDB" id="A0A1Y0IR42"/>
<dbReference type="NCBIfam" id="TIGR00099">
    <property type="entry name" value="Cof-subfamily"/>
    <property type="match status" value="1"/>
</dbReference>
<dbReference type="PROSITE" id="PS01229">
    <property type="entry name" value="COF_2"/>
    <property type="match status" value="1"/>
</dbReference>
<dbReference type="NCBIfam" id="TIGR01484">
    <property type="entry name" value="HAD-SF-IIB"/>
    <property type="match status" value="1"/>
</dbReference>
<dbReference type="GO" id="GO:0016791">
    <property type="term" value="F:phosphatase activity"/>
    <property type="evidence" value="ECO:0007669"/>
    <property type="project" value="UniProtKB-ARBA"/>
</dbReference>
<dbReference type="RefSeq" id="WP_087457284.1">
    <property type="nucleotide sequence ID" value="NZ_CP021434.1"/>
</dbReference>
<dbReference type="EMBL" id="CP021434">
    <property type="protein sequence ID" value="ARU61915.1"/>
    <property type="molecule type" value="Genomic_DNA"/>
</dbReference>
<dbReference type="Proteomes" id="UP000195437">
    <property type="component" value="Chromosome"/>
</dbReference>
<dbReference type="Gene3D" id="3.40.50.1000">
    <property type="entry name" value="HAD superfamily/HAD-like"/>
    <property type="match status" value="1"/>
</dbReference>
<dbReference type="GO" id="GO:0000287">
    <property type="term" value="F:magnesium ion binding"/>
    <property type="evidence" value="ECO:0007669"/>
    <property type="project" value="TreeGrafter"/>
</dbReference>
<dbReference type="Gene3D" id="3.30.1240.10">
    <property type="match status" value="1"/>
</dbReference>
<dbReference type="SUPFAM" id="SSF56784">
    <property type="entry name" value="HAD-like"/>
    <property type="match status" value="1"/>
</dbReference>
<proteinExistence type="predicted"/>
<accession>A0A1Y0IR42</accession>
<dbReference type="InterPro" id="IPR000150">
    <property type="entry name" value="Cof"/>
</dbReference>
<evidence type="ECO:0000313" key="1">
    <source>
        <dbReference type="EMBL" id="ARU61915.1"/>
    </source>
</evidence>
<organism evidence="1 2">
    <name type="scientific">Tumebacillus avium</name>
    <dbReference type="NCBI Taxonomy" id="1903704"/>
    <lineage>
        <taxon>Bacteria</taxon>
        <taxon>Bacillati</taxon>
        <taxon>Bacillota</taxon>
        <taxon>Bacilli</taxon>
        <taxon>Bacillales</taxon>
        <taxon>Alicyclobacillaceae</taxon>
        <taxon>Tumebacillus</taxon>
    </lineage>
</organism>
<dbReference type="GO" id="GO:0005829">
    <property type="term" value="C:cytosol"/>
    <property type="evidence" value="ECO:0007669"/>
    <property type="project" value="TreeGrafter"/>
</dbReference>
<evidence type="ECO:0008006" key="3">
    <source>
        <dbReference type="Google" id="ProtNLM"/>
    </source>
</evidence>
<dbReference type="InterPro" id="IPR006379">
    <property type="entry name" value="HAD-SF_hydro_IIB"/>
</dbReference>
<dbReference type="PANTHER" id="PTHR10000">
    <property type="entry name" value="PHOSPHOSERINE PHOSPHATASE"/>
    <property type="match status" value="1"/>
</dbReference>
<reference evidence="2" key="1">
    <citation type="submission" date="2017-05" db="EMBL/GenBank/DDBJ databases">
        <authorList>
            <person name="Sung H."/>
        </authorList>
    </citation>
    <scope>NUCLEOTIDE SEQUENCE [LARGE SCALE GENOMIC DNA]</scope>
    <source>
        <strain evidence="2">AR23208</strain>
    </source>
</reference>
<dbReference type="InterPro" id="IPR036412">
    <property type="entry name" value="HAD-like_sf"/>
</dbReference>
<protein>
    <recommendedName>
        <fullName evidence="3">Hydrolase</fullName>
    </recommendedName>
</protein>